<dbReference type="Proteomes" id="UP001319200">
    <property type="component" value="Unassembled WGS sequence"/>
</dbReference>
<feature type="chain" id="PRO_5042939341" evidence="1">
    <location>
        <begin position="22"/>
        <end position="247"/>
    </location>
</feature>
<organism evidence="2 3">
    <name type="scientific">Chryseosolibacter histidini</name>
    <dbReference type="NCBI Taxonomy" id="2782349"/>
    <lineage>
        <taxon>Bacteria</taxon>
        <taxon>Pseudomonadati</taxon>
        <taxon>Bacteroidota</taxon>
        <taxon>Cytophagia</taxon>
        <taxon>Cytophagales</taxon>
        <taxon>Chryseotaleaceae</taxon>
        <taxon>Chryseosolibacter</taxon>
    </lineage>
</organism>
<evidence type="ECO:0000313" key="2">
    <source>
        <dbReference type="EMBL" id="MBT1696125.1"/>
    </source>
</evidence>
<keyword evidence="1" id="KW-0732">Signal</keyword>
<accession>A0AAP2DGY7</accession>
<reference evidence="2 3" key="1">
    <citation type="submission" date="2021-05" db="EMBL/GenBank/DDBJ databases">
        <title>A Polyphasic approach of four new species of the genus Ohtaekwangia: Ohtaekwangia histidinii sp. nov., Ohtaekwangia cretensis sp. nov., Ohtaekwangia indiensis sp. nov., Ohtaekwangia reichenbachii sp. nov. from diverse environment.</title>
        <authorList>
            <person name="Octaviana S."/>
        </authorList>
    </citation>
    <scope>NUCLEOTIDE SEQUENCE [LARGE SCALE GENOMIC DNA]</scope>
    <source>
        <strain evidence="2 3">PWU4</strain>
    </source>
</reference>
<evidence type="ECO:0000256" key="1">
    <source>
        <dbReference type="SAM" id="SignalP"/>
    </source>
</evidence>
<sequence>MLKIVLCIAAITLASAELAFAQKETEVREQTWLGYFNQTRFTKRSGLWVDLHYRLTGNFTDERSVNIARVAYIYYISDQVRLMGGYAYAKHFSHGTATPDVPEHRPWQQIQWFDKKNGFNLMQWFRVEQRYRRTVAAGELTDDYNFNWRLRYNFALTLPLKGKQVVAKTPFLFFNDEIHINAGKEIVNNYFDQNRAFLGLGYQFTSHLNAHLGYMNVFQQLPAGNRYVNINAIRLFVFHNIDLRKGD</sequence>
<dbReference type="RefSeq" id="WP_254161127.1">
    <property type="nucleotide sequence ID" value="NZ_JAHESF010000003.1"/>
</dbReference>
<proteinExistence type="predicted"/>
<evidence type="ECO:0000313" key="3">
    <source>
        <dbReference type="Proteomes" id="UP001319200"/>
    </source>
</evidence>
<keyword evidence="3" id="KW-1185">Reference proteome</keyword>
<dbReference type="AlphaFoldDB" id="A0AAP2DGY7"/>
<gene>
    <name evidence="2" type="ORF">KK083_04520</name>
</gene>
<dbReference type="InterPro" id="IPR019619">
    <property type="entry name" value="DUF2490"/>
</dbReference>
<name>A0AAP2DGY7_9BACT</name>
<protein>
    <submittedName>
        <fullName evidence="2">DUF2490 domain-containing protein</fullName>
    </submittedName>
</protein>
<feature type="signal peptide" evidence="1">
    <location>
        <begin position="1"/>
        <end position="21"/>
    </location>
</feature>
<dbReference type="Pfam" id="PF10677">
    <property type="entry name" value="DUF2490"/>
    <property type="match status" value="1"/>
</dbReference>
<comment type="caution">
    <text evidence="2">The sequence shown here is derived from an EMBL/GenBank/DDBJ whole genome shotgun (WGS) entry which is preliminary data.</text>
</comment>
<dbReference type="EMBL" id="JAHESF010000003">
    <property type="protein sequence ID" value="MBT1696125.1"/>
    <property type="molecule type" value="Genomic_DNA"/>
</dbReference>